<gene>
    <name evidence="1" type="ORF">Vspart_03534</name>
</gene>
<protein>
    <submittedName>
        <fullName evidence="1">Type I phosphodiesterase / nucleotide pyrophosphatase</fullName>
    </submittedName>
</protein>
<dbReference type="RefSeq" id="WP_182288931.1">
    <property type="nucleotide sequence ID" value="NZ_CP046269.1"/>
</dbReference>
<dbReference type="InterPro" id="IPR017850">
    <property type="entry name" value="Alkaline_phosphatase_core_sf"/>
</dbReference>
<name>A0ABX6R3Z4_9VIBR</name>
<dbReference type="Gene3D" id="3.40.720.10">
    <property type="entry name" value="Alkaline Phosphatase, subunit A"/>
    <property type="match status" value="1"/>
</dbReference>
<proteinExistence type="predicted"/>
<dbReference type="SUPFAM" id="SSF53649">
    <property type="entry name" value="Alkaline phosphatase-like"/>
    <property type="match status" value="1"/>
</dbReference>
<dbReference type="Pfam" id="PF01663">
    <property type="entry name" value="Phosphodiest"/>
    <property type="match status" value="1"/>
</dbReference>
<evidence type="ECO:0000313" key="2">
    <source>
        <dbReference type="Proteomes" id="UP000515264"/>
    </source>
</evidence>
<dbReference type="InterPro" id="IPR002591">
    <property type="entry name" value="Phosphodiest/P_Trfase"/>
</dbReference>
<accession>A0ABX6R3Z4</accession>
<evidence type="ECO:0000313" key="1">
    <source>
        <dbReference type="EMBL" id="QMV16149.1"/>
    </source>
</evidence>
<reference evidence="1 2" key="1">
    <citation type="journal article" date="2020" name="J. Nat. Prod.">
        <title>Genomics-Metabolomics Profiling Disclosed Marine Vibrio spartinae 3.6 as a Producer of a New Branched Side Chain Prodigiosin.</title>
        <authorList>
            <person name="Vitale G.A."/>
            <person name="Sciarretta M."/>
            <person name="Palma Esposito F."/>
            <person name="January G.G."/>
            <person name="Giaccio M."/>
            <person name="Bunk B."/>
            <person name="Sproer C."/>
            <person name="Bajerski F."/>
            <person name="Power D."/>
            <person name="Festa C."/>
            <person name="Monti M.C."/>
            <person name="D'Auria M.V."/>
            <person name="de Pascale D."/>
        </authorList>
    </citation>
    <scope>NUCLEOTIDE SEQUENCE [LARGE SCALE GENOMIC DNA]</scope>
    <source>
        <strain evidence="1 2">3.6</strain>
    </source>
</reference>
<keyword evidence="2" id="KW-1185">Reference proteome</keyword>
<sequence>MILEQSPNLTHIRGWVRDLIAEQTNNRGKSVVLLAVDGVRYADAERYWYSANHLQRISSVYPTTSSSCWLSSITGDCVERHGCVGVVFKPHPTSEMINVYSHPNGFVREGERTLFHDALQQGFTPLALSSDLGTIDCGWRERLLRGAQIISSPLHFHKPCKADEPIDVNELIYRLNRDIENIAARPEQIFGWIFLDLDRYIHRHGYDYAVSKYLLSLNQLASEWAKKGLVIAAHSDHGLVETIHSPALEYYLDQIINKYGLEIGGAGRTRWLYVPKSVDINQLMSELATNIPEDVEVARRSDYFSPAKQTSAKVGDILLIARSTRFITDPGILFDHGSLTKDEWDIPFAIWSDSR</sequence>
<dbReference type="Proteomes" id="UP000515264">
    <property type="component" value="Chromosome 2"/>
</dbReference>
<dbReference type="EMBL" id="CP046269">
    <property type="protein sequence ID" value="QMV16149.1"/>
    <property type="molecule type" value="Genomic_DNA"/>
</dbReference>
<organism evidence="1 2">
    <name type="scientific">Vibrio spartinae</name>
    <dbReference type="NCBI Taxonomy" id="1918945"/>
    <lineage>
        <taxon>Bacteria</taxon>
        <taxon>Pseudomonadati</taxon>
        <taxon>Pseudomonadota</taxon>
        <taxon>Gammaproteobacteria</taxon>
        <taxon>Vibrionales</taxon>
        <taxon>Vibrionaceae</taxon>
        <taxon>Vibrio</taxon>
    </lineage>
</organism>